<dbReference type="WBParaSite" id="TREG1_29400.4">
    <property type="protein sequence ID" value="TREG1_29400.4"/>
    <property type="gene ID" value="TREG1_29400"/>
</dbReference>
<evidence type="ECO:0000313" key="3">
    <source>
        <dbReference type="WBParaSite" id="TREG1_29400.4"/>
    </source>
</evidence>
<organism evidence="2 3">
    <name type="scientific">Trichobilharzia regenti</name>
    <name type="common">Nasal bird schistosome</name>
    <dbReference type="NCBI Taxonomy" id="157069"/>
    <lineage>
        <taxon>Eukaryota</taxon>
        <taxon>Metazoa</taxon>
        <taxon>Spiralia</taxon>
        <taxon>Lophotrochozoa</taxon>
        <taxon>Platyhelminthes</taxon>
        <taxon>Trematoda</taxon>
        <taxon>Digenea</taxon>
        <taxon>Strigeidida</taxon>
        <taxon>Schistosomatoidea</taxon>
        <taxon>Schistosomatidae</taxon>
        <taxon>Trichobilharzia</taxon>
    </lineage>
</organism>
<reference evidence="2" key="1">
    <citation type="submission" date="2022-06" db="EMBL/GenBank/DDBJ databases">
        <authorList>
            <person name="Berger JAMES D."/>
            <person name="Berger JAMES D."/>
        </authorList>
    </citation>
    <scope>NUCLEOTIDE SEQUENCE [LARGE SCALE GENOMIC DNA]</scope>
</reference>
<feature type="region of interest" description="Disordered" evidence="1">
    <location>
        <begin position="178"/>
        <end position="209"/>
    </location>
</feature>
<sequence length="209" mass="24177">MTSWPQFQGVNLIESPSFSVLRVPPYSSLHLLLAKGRVCVCDRLPSNEYATESSIKKLLDTNMEIINLCTEMLNIMTTDRKSRQQTYPPANGDLTLQFPIENEDQLEMLEASLRDEKYKQQYTDRQIVPYAFYKIMRTLVMSHFSGQLMTTREIGEMMDRATKSYFHNLKDRVQWRKRKQGIQANEKETGRYNSGTYDAASGSHLTGLQ</sequence>
<keyword evidence="2" id="KW-1185">Reference proteome</keyword>
<accession>A0AA85JN03</accession>
<evidence type="ECO:0000313" key="2">
    <source>
        <dbReference type="Proteomes" id="UP000050795"/>
    </source>
</evidence>
<dbReference type="Proteomes" id="UP000050795">
    <property type="component" value="Unassembled WGS sequence"/>
</dbReference>
<evidence type="ECO:0000256" key="1">
    <source>
        <dbReference type="SAM" id="MobiDB-lite"/>
    </source>
</evidence>
<protein>
    <submittedName>
        <fullName evidence="3">Uncharacterized protein</fullName>
    </submittedName>
</protein>
<name>A0AA85JN03_TRIRE</name>
<dbReference type="AlphaFoldDB" id="A0AA85JN03"/>
<proteinExistence type="predicted"/>
<reference evidence="3" key="2">
    <citation type="submission" date="2023-11" db="UniProtKB">
        <authorList>
            <consortium name="WormBaseParasite"/>
        </authorList>
    </citation>
    <scope>IDENTIFICATION</scope>
</reference>